<comment type="caution">
    <text evidence="3">The sequence shown here is derived from an EMBL/GenBank/DDBJ whole genome shotgun (WGS) entry which is preliminary data.</text>
</comment>
<feature type="compositionally biased region" description="Low complexity" evidence="1">
    <location>
        <begin position="193"/>
        <end position="205"/>
    </location>
</feature>
<dbReference type="GO" id="GO:0005085">
    <property type="term" value="F:guanyl-nucleotide exchange factor activity"/>
    <property type="evidence" value="ECO:0007669"/>
    <property type="project" value="InterPro"/>
</dbReference>
<dbReference type="Gene3D" id="2.30.29.30">
    <property type="entry name" value="Pleckstrin-homology domain (PH domain)/Phosphotyrosine-binding domain (PTB)"/>
    <property type="match status" value="1"/>
</dbReference>
<feature type="region of interest" description="Disordered" evidence="1">
    <location>
        <begin position="193"/>
        <end position="260"/>
    </location>
</feature>
<feature type="compositionally biased region" description="Polar residues" evidence="1">
    <location>
        <begin position="676"/>
        <end position="686"/>
    </location>
</feature>
<feature type="compositionally biased region" description="Acidic residues" evidence="1">
    <location>
        <begin position="242"/>
        <end position="260"/>
    </location>
</feature>
<dbReference type="SUPFAM" id="SSF52075">
    <property type="entry name" value="Outer arm dynein light chain 1"/>
    <property type="match status" value="1"/>
</dbReference>
<feature type="region of interest" description="Disordered" evidence="1">
    <location>
        <begin position="655"/>
        <end position="760"/>
    </location>
</feature>
<gene>
    <name evidence="3" type="ORF">EUX98_g43</name>
</gene>
<dbReference type="InterPro" id="IPR000219">
    <property type="entry name" value="DH_dom"/>
</dbReference>
<feature type="region of interest" description="Disordered" evidence="1">
    <location>
        <begin position="169"/>
        <end position="188"/>
    </location>
</feature>
<feature type="region of interest" description="Disordered" evidence="1">
    <location>
        <begin position="579"/>
        <end position="601"/>
    </location>
</feature>
<evidence type="ECO:0000313" key="4">
    <source>
        <dbReference type="Proteomes" id="UP000308730"/>
    </source>
</evidence>
<feature type="compositionally biased region" description="Pro residues" evidence="1">
    <location>
        <begin position="446"/>
        <end position="456"/>
    </location>
</feature>
<dbReference type="SUPFAM" id="SSF50729">
    <property type="entry name" value="PH domain-like"/>
    <property type="match status" value="1"/>
</dbReference>
<organism evidence="3 4">
    <name type="scientific">Antrodiella citrinella</name>
    <dbReference type="NCBI Taxonomy" id="2447956"/>
    <lineage>
        <taxon>Eukaryota</taxon>
        <taxon>Fungi</taxon>
        <taxon>Dikarya</taxon>
        <taxon>Basidiomycota</taxon>
        <taxon>Agaricomycotina</taxon>
        <taxon>Agaricomycetes</taxon>
        <taxon>Polyporales</taxon>
        <taxon>Steccherinaceae</taxon>
        <taxon>Antrodiella</taxon>
    </lineage>
</organism>
<reference evidence="3 4" key="1">
    <citation type="submission" date="2019-02" db="EMBL/GenBank/DDBJ databases">
        <title>Genome sequencing of the rare red list fungi Antrodiella citrinella (Flaviporus citrinellus).</title>
        <authorList>
            <person name="Buettner E."/>
            <person name="Kellner H."/>
        </authorList>
    </citation>
    <scope>NUCLEOTIDE SEQUENCE [LARGE SCALE GENOMIC DNA]</scope>
    <source>
        <strain evidence="3 4">DSM 108506</strain>
    </source>
</reference>
<evidence type="ECO:0000259" key="2">
    <source>
        <dbReference type="PROSITE" id="PS50010"/>
    </source>
</evidence>
<dbReference type="InterPro" id="IPR032675">
    <property type="entry name" value="LRR_dom_sf"/>
</dbReference>
<feature type="region of interest" description="Disordered" evidence="1">
    <location>
        <begin position="446"/>
        <end position="494"/>
    </location>
</feature>
<dbReference type="GO" id="GO:0005737">
    <property type="term" value="C:cytoplasm"/>
    <property type="evidence" value="ECO:0007669"/>
    <property type="project" value="TreeGrafter"/>
</dbReference>
<name>A0A4S4N868_9APHY</name>
<feature type="region of interest" description="Disordered" evidence="1">
    <location>
        <begin position="776"/>
        <end position="821"/>
    </location>
</feature>
<dbReference type="Pfam" id="PF00621">
    <property type="entry name" value="RhoGEF"/>
    <property type="match status" value="1"/>
</dbReference>
<protein>
    <recommendedName>
        <fullName evidence="2">DH domain-containing protein</fullName>
    </recommendedName>
</protein>
<dbReference type="PROSITE" id="PS50010">
    <property type="entry name" value="DH_2"/>
    <property type="match status" value="1"/>
</dbReference>
<dbReference type="InterPro" id="IPR035899">
    <property type="entry name" value="DBL_dom_sf"/>
</dbReference>
<evidence type="ECO:0000313" key="3">
    <source>
        <dbReference type="EMBL" id="THH34161.1"/>
    </source>
</evidence>
<proteinExistence type="predicted"/>
<sequence length="1406" mass="153517">MSFRPTGLSPAKLSTPAHNDWSSDYDHQYDAVSPSSAYIVDSPSHLRPSPASALPHPRHALSRPPSEEEPSVAESGSVHPLPRSPQLGTLPDPSQYPDPYPFRPHRFQGTSTPALSSADSASTSTRSSAYTNSAKSGDYGHVHVALGPDEPEVGVGITTDDVVQLIAQDPANSPSTSHGRAPVDASRWSGFYSNSARSRSSSGGNPRLDTTSETLAPPLTEKKSFDMSWQTVDERDEIGLTSEEETDDDGVIDEDNGEDDLPTHAMIIAEEGLGVIVRGDEGPIVQLQVHPGTTHMLIGSSSTPNAVPAFLTNHVPQITTTLLALDISANFLVALPPALASCICLEELNVASNPLRALPLFLSSLISLKVLIADSTGISTLPTQFTALDKLHSLSIRRNKMHSLPSWLCLLPAMETLLVDGNPFQGPWKALVEPLLARTPMSPLYPPSTPIFPPPSASIRSTAGTDTDLEDDSPSDLDRPYTQATTEDEDTIMPSRASLSRSVTAPLPNPGVAPPLQRTRTTPNRAFHERARAISKTEMDNNQVPSTSKAPILTASTPGERELRRMKSAGELRRNNGISVAASLPGSPSATSPSQRPPAMSHYITSASSSNLLSISPAEEEEMPMRFASLGVSSGMLSPGGTRTRPAVDHSIWDNISGDESEQQQNTAVLRKRSPTMPSRASSTRSPPKVRDSRYTDRPAKEEKDKSNRWGFLKKMSMGKMRTDAPPSRPSTSQGRPSPPRITRMPSDGQADGYQSAGTPKIDVRISTTGALLQHDGFPTTLKKKPSVDLLKVSPPPPPIPEKDSPDAYKPPTPASAGFAGSSNFLGIPTVTPRAAKRRSFLPIDVSPIPVPAAAPFLPNVTATNGDGEDERQRLSVNTTQESMEQMQRREEEKAREARQRALRSVMAYLRDMHDLGLSQTNKTHNHREQWTTAVGSVTQFQYFQYDFKAGLDFTELGGEIWESQCNGSGSGEERKYKDDKSKRARVVREIVETERTYVKGLQELVDIYINPASAPVNVLSGVGQHKETVVPVAERKIVFNGLEALYSFHHGSFLPALETAAAPLLRPPNEIAQADHDGQMSLTVSRTVAQTFVSHAAFMRMYSTYINNFDSSVQRIKTWLSDRPSTSAAKSLSPSSSTAQLVGFGLTMSAVSSPGVVPDSNSNVAELTSSQRKRIKTLLKRCRMNPRHSQLNLEGYLLLPVQRIPRYRLLLEELLRSCPPMYEYMEDPLDRALSEISVLATNMNEGKRESESRRRLVIWQARIRGKFPSPLVQPHRRLIMDGRLHLTRVVRKATVNFEVIDSKGDASTIQVECLSPELTPRSLVGVLCNDLLVLCRDPTDGQDPNSHVDLWAVLRMQTLPQPASIVHGNALRLVDNKAILYFEAPSTSDAVTWYRAINMNMAQKP</sequence>
<dbReference type="EMBL" id="SGPM01000001">
    <property type="protein sequence ID" value="THH34161.1"/>
    <property type="molecule type" value="Genomic_DNA"/>
</dbReference>
<feature type="region of interest" description="Disordered" evidence="1">
    <location>
        <begin position="1"/>
        <end position="147"/>
    </location>
</feature>
<feature type="domain" description="DH" evidence="2">
    <location>
        <begin position="983"/>
        <end position="1247"/>
    </location>
</feature>
<feature type="compositionally biased region" description="Basic and acidic residues" evidence="1">
    <location>
        <begin position="689"/>
        <end position="708"/>
    </location>
</feature>
<dbReference type="SUPFAM" id="SSF48065">
    <property type="entry name" value="DBL homology domain (DH-domain)"/>
    <property type="match status" value="1"/>
</dbReference>
<accession>A0A4S4N868</accession>
<feature type="compositionally biased region" description="Low complexity" evidence="1">
    <location>
        <begin position="110"/>
        <end position="134"/>
    </location>
</feature>
<dbReference type="PANTHER" id="PTHR12673">
    <property type="entry name" value="FACIOGENITAL DYSPLASIA PROTEIN"/>
    <property type="match status" value="1"/>
</dbReference>
<dbReference type="Proteomes" id="UP000308730">
    <property type="component" value="Unassembled WGS sequence"/>
</dbReference>
<keyword evidence="4" id="KW-1185">Reference proteome</keyword>
<dbReference type="OrthoDB" id="660555at2759"/>
<dbReference type="PANTHER" id="PTHR12673:SF270">
    <property type="entry name" value="FYVE-TYPE DOMAIN-CONTAINING PROTEIN"/>
    <property type="match status" value="1"/>
</dbReference>
<dbReference type="InterPro" id="IPR011993">
    <property type="entry name" value="PH-like_dom_sf"/>
</dbReference>
<dbReference type="InterPro" id="IPR051092">
    <property type="entry name" value="FYVE_RhoGEF_PH"/>
</dbReference>
<dbReference type="Gene3D" id="3.80.10.10">
    <property type="entry name" value="Ribonuclease Inhibitor"/>
    <property type="match status" value="1"/>
</dbReference>
<evidence type="ECO:0000256" key="1">
    <source>
        <dbReference type="SAM" id="MobiDB-lite"/>
    </source>
</evidence>
<dbReference type="Gene3D" id="1.20.900.10">
    <property type="entry name" value="Dbl homology (DH) domain"/>
    <property type="match status" value="1"/>
</dbReference>
<dbReference type="SMART" id="SM00325">
    <property type="entry name" value="RhoGEF"/>
    <property type="match status" value="1"/>
</dbReference>